<gene>
    <name evidence="3" type="ORF">G7068_11070</name>
</gene>
<accession>A0A6G7XGE4</accession>
<dbReference type="KEGG" id="lvi:G7068_11070"/>
<dbReference type="Pfam" id="PF13556">
    <property type="entry name" value="HTH_30"/>
    <property type="match status" value="1"/>
</dbReference>
<dbReference type="InterPro" id="IPR025736">
    <property type="entry name" value="PucR_C-HTH_dom"/>
</dbReference>
<dbReference type="PANTHER" id="PTHR33744:SF17">
    <property type="entry name" value="CONSERVED PROTEIN"/>
    <property type="match status" value="1"/>
</dbReference>
<evidence type="ECO:0000313" key="3">
    <source>
        <dbReference type="EMBL" id="QIK63674.1"/>
    </source>
</evidence>
<organism evidence="3 4">
    <name type="scientific">Leucobacter viscericola</name>
    <dbReference type="NCBI Taxonomy" id="2714935"/>
    <lineage>
        <taxon>Bacteria</taxon>
        <taxon>Bacillati</taxon>
        <taxon>Actinomycetota</taxon>
        <taxon>Actinomycetes</taxon>
        <taxon>Micrococcales</taxon>
        <taxon>Microbacteriaceae</taxon>
        <taxon>Leucobacter</taxon>
    </lineage>
</organism>
<dbReference type="InterPro" id="IPR042070">
    <property type="entry name" value="PucR_C-HTH_sf"/>
</dbReference>
<feature type="domain" description="PucR C-terminal helix-turn-helix" evidence="2">
    <location>
        <begin position="399"/>
        <end position="457"/>
    </location>
</feature>
<dbReference type="InterPro" id="IPR012914">
    <property type="entry name" value="PucR_dom"/>
</dbReference>
<dbReference type="Gene3D" id="1.10.10.2840">
    <property type="entry name" value="PucR C-terminal helix-turn-helix domain"/>
    <property type="match status" value="1"/>
</dbReference>
<evidence type="ECO:0000313" key="4">
    <source>
        <dbReference type="Proteomes" id="UP000502677"/>
    </source>
</evidence>
<sequence length="468" mass="50779">MTIGDLVAIETLRTRVLSGASGIDRRVSWAHSCELEEPWLWVGRDELLMTVGFCVPKDTAGQVHFVRELVAAGIAGATIGGRDEDLVLSPEMHAEADRLEFPLLRTEPAVPWSAISQHVAAAASSTQTSHVLTLARLYEVAAAANSPQGFVDELARLLGVQIAVIDRETGLSLLESASLVVSDSEETRIRSHQFSQRHRATLEIGERTQEGLNSMVLVHLKRVIEVEVDRMLLDAEAEAKAQDLALKHLLTDGDSRDAETVLGEGSIQSGCRLVAFSEGMVEGVARLASIRSIRVLVGHGNERGIALVPSEGLDQMRGLLRDLGTAAGISHSIGSWGDSRGAVVEAVSALADTHNVAGAWVEFAAARVGLLARSERESREIIREVLGPLSEVSDRAATLRETLFSYLRNDRSWARSADEMGVHRQTLAYRLRQAEALTGRSASRSEDISALWIAMQAWERFGPDPALE</sequence>
<dbReference type="Pfam" id="PF07905">
    <property type="entry name" value="PucR"/>
    <property type="match status" value="1"/>
</dbReference>
<dbReference type="RefSeq" id="WP_166292019.1">
    <property type="nucleotide sequence ID" value="NZ_CP049863.1"/>
</dbReference>
<evidence type="ECO:0000259" key="2">
    <source>
        <dbReference type="Pfam" id="PF13556"/>
    </source>
</evidence>
<feature type="domain" description="Purine catabolism PurC-like" evidence="1">
    <location>
        <begin position="5"/>
        <end position="121"/>
    </location>
</feature>
<dbReference type="PANTHER" id="PTHR33744">
    <property type="entry name" value="CARBOHYDRATE DIACID REGULATOR"/>
    <property type="match status" value="1"/>
</dbReference>
<protein>
    <submittedName>
        <fullName evidence="3">PucR family transcriptional regulator</fullName>
    </submittedName>
</protein>
<dbReference type="InterPro" id="IPR051448">
    <property type="entry name" value="CdaR-like_regulators"/>
</dbReference>
<dbReference type="AlphaFoldDB" id="A0A6G7XGE4"/>
<proteinExistence type="predicted"/>
<dbReference type="Proteomes" id="UP000502677">
    <property type="component" value="Chromosome"/>
</dbReference>
<keyword evidence="4" id="KW-1185">Reference proteome</keyword>
<name>A0A6G7XGE4_9MICO</name>
<evidence type="ECO:0000259" key="1">
    <source>
        <dbReference type="Pfam" id="PF07905"/>
    </source>
</evidence>
<dbReference type="EMBL" id="CP049863">
    <property type="protein sequence ID" value="QIK63674.1"/>
    <property type="molecule type" value="Genomic_DNA"/>
</dbReference>
<reference evidence="3 4" key="1">
    <citation type="submission" date="2020-03" db="EMBL/GenBank/DDBJ databases">
        <title>Leucobacter sp. nov., isolated from beetles.</title>
        <authorList>
            <person name="Hyun D.-W."/>
            <person name="Bae J.-W."/>
        </authorList>
    </citation>
    <scope>NUCLEOTIDE SEQUENCE [LARGE SCALE GENOMIC DNA]</scope>
    <source>
        <strain evidence="3 4">HDW9C</strain>
    </source>
</reference>